<dbReference type="PANTHER" id="PTHR43464">
    <property type="entry name" value="METHYLTRANSFERASE"/>
    <property type="match status" value="1"/>
</dbReference>
<keyword evidence="2" id="KW-0808">Transferase</keyword>
<accession>A0A346RNZ7</accession>
<dbReference type="Gene3D" id="3.40.50.150">
    <property type="entry name" value="Vaccinia Virus protein VP39"/>
    <property type="match status" value="1"/>
</dbReference>
<dbReference type="GO" id="GO:0008168">
    <property type="term" value="F:methyltransferase activity"/>
    <property type="evidence" value="ECO:0007669"/>
    <property type="project" value="UniProtKB-KW"/>
</dbReference>
<dbReference type="PANTHER" id="PTHR43464:SF94">
    <property type="entry name" value="MALONYL-[ACYL-CARRIER PROTEIN] O-METHYLTRANSFERASE"/>
    <property type="match status" value="1"/>
</dbReference>
<dbReference type="SUPFAM" id="SSF53335">
    <property type="entry name" value="S-adenosyl-L-methionine-dependent methyltransferases"/>
    <property type="match status" value="1"/>
</dbReference>
<proteinExistence type="predicted"/>
<dbReference type="Pfam" id="PF13489">
    <property type="entry name" value="Methyltransf_23"/>
    <property type="match status" value="1"/>
</dbReference>
<organism evidence="1">
    <name type="scientific">Streptomyces chartreusis</name>
    <dbReference type="NCBI Taxonomy" id="1969"/>
    <lineage>
        <taxon>Bacteria</taxon>
        <taxon>Bacillati</taxon>
        <taxon>Actinomycetota</taxon>
        <taxon>Actinomycetes</taxon>
        <taxon>Kitasatosporales</taxon>
        <taxon>Streptomycetaceae</taxon>
        <taxon>Streptomyces</taxon>
    </lineage>
</organism>
<name>A0A346RNZ7_STRCX</name>
<dbReference type="GO" id="GO:0032259">
    <property type="term" value="P:methylation"/>
    <property type="evidence" value="ECO:0007669"/>
    <property type="project" value="UniProtKB-KW"/>
</dbReference>
<reference evidence="1" key="1">
    <citation type="journal article" date="2018" name="J. Am. Chem. Soc.">
        <title>Molecular Basis for the Final Oxidative Rearrangement Steps in Chartreusin Biosynthesis.</title>
        <authorList>
            <person name="Wang Y.S."/>
            <person name="Zhang B."/>
            <person name="Zhu J."/>
            <person name="Yang C.L."/>
            <person name="Guo Y."/>
            <person name="Liu C.L."/>
            <person name="Liu F."/>
            <person name="Huang H."/>
            <person name="Zhao S."/>
            <person name="Liang Y."/>
            <person name="Jiao R.H."/>
            <person name="Tan R.X."/>
            <person name="Ge H.M."/>
        </authorList>
    </citation>
    <scope>NUCLEOTIDE SEQUENCE</scope>
    <source>
        <strain evidence="1">NA02069</strain>
    </source>
</reference>
<keyword evidence="2" id="KW-0489">Methyltransferase</keyword>
<reference evidence="1" key="2">
    <citation type="submission" date="2018-06" db="EMBL/GenBank/DDBJ databases">
        <authorList>
            <person name="Zhirakovskaya E."/>
        </authorList>
    </citation>
    <scope>NUCLEOTIDE SEQUENCE</scope>
    <source>
        <strain evidence="1">NA02069</strain>
    </source>
</reference>
<reference evidence="2 3" key="3">
    <citation type="submission" date="2020-06" db="EMBL/GenBank/DDBJ databases">
        <title>Genome mining for natural products.</title>
        <authorList>
            <person name="Zhang B."/>
            <person name="Shi J."/>
            <person name="Ge H."/>
        </authorList>
    </citation>
    <scope>NUCLEOTIDE SEQUENCE [LARGE SCALE GENOMIC DNA]</scope>
    <source>
        <strain evidence="2 3">NA02069</strain>
    </source>
</reference>
<dbReference type="CDD" id="cd02440">
    <property type="entry name" value="AdoMet_MTases"/>
    <property type="match status" value="1"/>
</dbReference>
<dbReference type="RefSeq" id="WP_176574336.1">
    <property type="nucleotide sequence ID" value="NZ_CBDRGH010000019.1"/>
</dbReference>
<evidence type="ECO:0000313" key="1">
    <source>
        <dbReference type="EMBL" id="AXS67794.1"/>
    </source>
</evidence>
<dbReference type="AlphaFoldDB" id="A0A346RNZ7"/>
<dbReference type="EMBL" id="CP056041">
    <property type="protein sequence ID" value="QKZ16812.1"/>
    <property type="molecule type" value="Genomic_DNA"/>
</dbReference>
<protein>
    <submittedName>
        <fullName evidence="1">ChaM</fullName>
    </submittedName>
    <submittedName>
        <fullName evidence="2">Class I SAM-dependent methyltransferase</fullName>
    </submittedName>
</protein>
<dbReference type="InterPro" id="IPR029063">
    <property type="entry name" value="SAM-dependent_MTases_sf"/>
</dbReference>
<dbReference type="EMBL" id="MH540322">
    <property type="protein sequence ID" value="AXS67794.1"/>
    <property type="molecule type" value="Genomic_DNA"/>
</dbReference>
<keyword evidence="3" id="KW-1185">Reference proteome</keyword>
<evidence type="ECO:0000313" key="3">
    <source>
        <dbReference type="Proteomes" id="UP000509418"/>
    </source>
</evidence>
<dbReference type="Proteomes" id="UP000509418">
    <property type="component" value="Chromosome"/>
</dbReference>
<gene>
    <name evidence="2" type="ORF">HUT05_05145</name>
</gene>
<sequence length="257" mass="28654">MDTAMYHAFAAVESRHWWFQGRRRIVAALLRDQLRDARRAKPGGLDILDVGSGTGEMVEMLGEFGTVTALDSSPHAIDYLRQRLPEGVSARHGSIPEDLPRDEMFDLVTAFDVVEHLTDDLAALRAFRRVLPTGGRMALTVPAHQMLWSHHDVYAGHVRRYHRAQLRDLVRRAGGFEVERLAYFNSLLFLPALAARSAGRWRRRVSPPAAESVDPHLALPSPLVNRLLLGVFASEARLLARVDPPFGVSLVALCRAS</sequence>
<evidence type="ECO:0000313" key="2">
    <source>
        <dbReference type="EMBL" id="QKZ16812.1"/>
    </source>
</evidence>